<keyword evidence="2" id="KW-1185">Reference proteome</keyword>
<proteinExistence type="predicted"/>
<evidence type="ECO:0000313" key="2">
    <source>
        <dbReference type="Proteomes" id="UP000036681"/>
    </source>
</evidence>
<protein>
    <submittedName>
        <fullName evidence="3">CKK domain-containing protein</fullName>
    </submittedName>
</protein>
<organism evidence="2 3">
    <name type="scientific">Ascaris lumbricoides</name>
    <name type="common">Giant roundworm</name>
    <dbReference type="NCBI Taxonomy" id="6252"/>
    <lineage>
        <taxon>Eukaryota</taxon>
        <taxon>Metazoa</taxon>
        <taxon>Ecdysozoa</taxon>
        <taxon>Nematoda</taxon>
        <taxon>Chromadorea</taxon>
        <taxon>Rhabditida</taxon>
        <taxon>Spirurina</taxon>
        <taxon>Ascaridomorpha</taxon>
        <taxon>Ascaridoidea</taxon>
        <taxon>Ascarididae</taxon>
        <taxon>Ascaris</taxon>
    </lineage>
</organism>
<dbReference type="Proteomes" id="UP000036681">
    <property type="component" value="Unplaced"/>
</dbReference>
<feature type="compositionally biased region" description="Polar residues" evidence="1">
    <location>
        <begin position="12"/>
        <end position="33"/>
    </location>
</feature>
<feature type="region of interest" description="Disordered" evidence="1">
    <location>
        <begin position="1"/>
        <end position="126"/>
    </location>
</feature>
<feature type="compositionally biased region" description="Polar residues" evidence="1">
    <location>
        <begin position="44"/>
        <end position="56"/>
    </location>
</feature>
<dbReference type="WBParaSite" id="ALUE_0001952601-mRNA-1">
    <property type="protein sequence ID" value="ALUE_0001952601-mRNA-1"/>
    <property type="gene ID" value="ALUE_0001952601"/>
</dbReference>
<accession>A0A0M3IL98</accession>
<evidence type="ECO:0000256" key="1">
    <source>
        <dbReference type="SAM" id="MobiDB-lite"/>
    </source>
</evidence>
<name>A0A0M3IL98_ASCLU</name>
<sequence length="126" mass="13776">MLSSPSRCLKTTYPSLQTDASESTSSAKRTSLSLKGHISRRQSRYSSSPETFQLNGGSAVGVRVRMERHGGQTSRDPRCAKSLSNYQSNSRIPDYSKTQTGRRLSGGGGHMRSDEGRVLIGRHTQS</sequence>
<feature type="compositionally biased region" description="Polar residues" evidence="1">
    <location>
        <begin position="82"/>
        <end position="102"/>
    </location>
</feature>
<reference evidence="3" key="1">
    <citation type="submission" date="2017-02" db="UniProtKB">
        <authorList>
            <consortium name="WormBaseParasite"/>
        </authorList>
    </citation>
    <scope>IDENTIFICATION</scope>
</reference>
<dbReference type="AlphaFoldDB" id="A0A0M3IL98"/>
<feature type="compositionally biased region" description="Basic and acidic residues" evidence="1">
    <location>
        <begin position="64"/>
        <end position="79"/>
    </location>
</feature>
<evidence type="ECO:0000313" key="3">
    <source>
        <dbReference type="WBParaSite" id="ALUE_0001952601-mRNA-1"/>
    </source>
</evidence>